<accession>A0A0U4BZE3</accession>
<protein>
    <recommendedName>
        <fullName evidence="4">N-acetyltransferase domain-containing protein</fullName>
    </recommendedName>
</protein>
<dbReference type="Proteomes" id="UP000067689">
    <property type="component" value="Chromosome"/>
</dbReference>
<reference evidence="5 6" key="1">
    <citation type="journal article" date="1991" name="Int. J. Syst. Bacteriol.">
        <title>Description of the erythromycin-producing bacterium Arthrobacter sp. strain NRRL B-3381 as Aeromicrobium erythreum gen. nov., sp. nov.</title>
        <authorList>
            <person name="Miller E.S."/>
            <person name="Woese C.R."/>
            <person name="Brenner S."/>
        </authorList>
    </citation>
    <scope>NUCLEOTIDE SEQUENCE [LARGE SCALE GENOMIC DNA]</scope>
    <source>
        <strain evidence="5 6">AR18</strain>
    </source>
</reference>
<gene>
    <name evidence="5" type="ORF">AERYTH_05665</name>
</gene>
<feature type="domain" description="N-acetyltransferase" evidence="4">
    <location>
        <begin position="2"/>
        <end position="171"/>
    </location>
</feature>
<dbReference type="InterPro" id="IPR051531">
    <property type="entry name" value="N-acetyltransferase"/>
</dbReference>
<dbReference type="OrthoDB" id="5242221at2"/>
<dbReference type="InterPro" id="IPR000182">
    <property type="entry name" value="GNAT_dom"/>
</dbReference>
<dbReference type="STRING" id="2041.AERYTH_05665"/>
<evidence type="ECO:0000313" key="5">
    <source>
        <dbReference type="EMBL" id="ALX04223.1"/>
    </source>
</evidence>
<dbReference type="AlphaFoldDB" id="A0A0U4BZE3"/>
<dbReference type="PANTHER" id="PTHR43792">
    <property type="entry name" value="GNAT FAMILY, PUTATIVE (AFU_ORTHOLOGUE AFUA_3G00765)-RELATED-RELATED"/>
    <property type="match status" value="1"/>
</dbReference>
<dbReference type="PATRIC" id="fig|2041.4.peg.1177"/>
<dbReference type="SUPFAM" id="SSF55729">
    <property type="entry name" value="Acyl-CoA N-acyltransferases (Nat)"/>
    <property type="match status" value="1"/>
</dbReference>
<dbReference type="RefSeq" id="WP_067855764.1">
    <property type="nucleotide sequence ID" value="NZ_CP011502.1"/>
</dbReference>
<dbReference type="PROSITE" id="PS51186">
    <property type="entry name" value="GNAT"/>
    <property type="match status" value="1"/>
</dbReference>
<keyword evidence="2" id="KW-0012">Acyltransferase</keyword>
<dbReference type="KEGG" id="aer:AERYTH_05665"/>
<dbReference type="GO" id="GO:0005737">
    <property type="term" value="C:cytoplasm"/>
    <property type="evidence" value="ECO:0007669"/>
    <property type="project" value="TreeGrafter"/>
</dbReference>
<organism evidence="5 6">
    <name type="scientific">Aeromicrobium erythreum</name>
    <dbReference type="NCBI Taxonomy" id="2041"/>
    <lineage>
        <taxon>Bacteria</taxon>
        <taxon>Bacillati</taxon>
        <taxon>Actinomycetota</taxon>
        <taxon>Actinomycetes</taxon>
        <taxon>Propionibacteriales</taxon>
        <taxon>Nocardioidaceae</taxon>
        <taxon>Aeromicrobium</taxon>
    </lineage>
</organism>
<evidence type="ECO:0000259" key="4">
    <source>
        <dbReference type="PROSITE" id="PS51186"/>
    </source>
</evidence>
<sequence>MSVLRVLDPADAEVLSRLWTDHRAHLDPWSPSRPDRFYTVEGQLEVVEARLIAMAEGRGAYFVVVEEDGEVVGELNLNDVVRGAFENAHLGYWLAGDVQGRGLMTRAVEEAAAHAFEVLGLHRLQAGTLVHNHRSQAVLERCGFERFGIAPQYLRIQGRWQDHVLFQRLAPGS</sequence>
<keyword evidence="1" id="KW-0808">Transferase</keyword>
<dbReference type="GO" id="GO:0008999">
    <property type="term" value="F:protein-N-terminal-alanine acetyltransferase activity"/>
    <property type="evidence" value="ECO:0007669"/>
    <property type="project" value="TreeGrafter"/>
</dbReference>
<dbReference type="Gene3D" id="3.40.630.30">
    <property type="match status" value="1"/>
</dbReference>
<name>A0A0U4BZE3_9ACTN</name>
<proteinExistence type="inferred from homology"/>
<dbReference type="PANTHER" id="PTHR43792:SF8">
    <property type="entry name" value="[RIBOSOMAL PROTEIN US5]-ALANINE N-ACETYLTRANSFERASE"/>
    <property type="match status" value="1"/>
</dbReference>
<evidence type="ECO:0000256" key="2">
    <source>
        <dbReference type="ARBA" id="ARBA00023315"/>
    </source>
</evidence>
<dbReference type="EMBL" id="CP011502">
    <property type="protein sequence ID" value="ALX04223.1"/>
    <property type="molecule type" value="Genomic_DNA"/>
</dbReference>
<evidence type="ECO:0000256" key="3">
    <source>
        <dbReference type="ARBA" id="ARBA00038502"/>
    </source>
</evidence>
<keyword evidence="6" id="KW-1185">Reference proteome</keyword>
<comment type="similarity">
    <text evidence="3">Belongs to the acetyltransferase family. RimJ subfamily.</text>
</comment>
<dbReference type="InterPro" id="IPR016181">
    <property type="entry name" value="Acyl_CoA_acyltransferase"/>
</dbReference>
<evidence type="ECO:0000256" key="1">
    <source>
        <dbReference type="ARBA" id="ARBA00022679"/>
    </source>
</evidence>
<evidence type="ECO:0000313" key="6">
    <source>
        <dbReference type="Proteomes" id="UP000067689"/>
    </source>
</evidence>
<dbReference type="Pfam" id="PF13302">
    <property type="entry name" value="Acetyltransf_3"/>
    <property type="match status" value="1"/>
</dbReference>